<sequence length="418" mass="45659">MTKHTRHKAAMIGRCLTVMAVMIASSCERIDIYEPDSEASLADINLIYDWGKYAGQKSDEMYVITARLNETSHTYFVTDSNSLFLYESPYSPFIEDNVVDKQPADTLAADTTVTDSVTVPNDTIPTANGKESFKILNGDYSILVVSKDDYTEVVPLVDFVTRPEAIGMKDLSMTYNEITDDSMMPTIDGHPWIDRNPGYKFISNSGPKFMAKNIKMTFTNGNASGERLLGFERLTQNIRFNFTIRVTAEDGDSISIGEDGVVAEISGVVPSIKLVDETMQAVSLKRMFLDGKATQTSHAAGWAEYSYEGHIDAFTIIAGADDDVVSGPGILRIGIGLTVIDSDGNETSHVISATQNICPEITSARLTTIGTDGRTLTQATKDASIRVGDRLDIDATEIAQGNSNGISGWDEMEIEEEI</sequence>
<accession>A0A9D2UIY6</accession>
<comment type="caution">
    <text evidence="1">The sequence shown here is derived from an EMBL/GenBank/DDBJ whole genome shotgun (WGS) entry which is preliminary data.</text>
</comment>
<dbReference type="EMBL" id="DWUP01000134">
    <property type="protein sequence ID" value="HJD53267.1"/>
    <property type="molecule type" value="Genomic_DNA"/>
</dbReference>
<dbReference type="Proteomes" id="UP000787625">
    <property type="component" value="Unassembled WGS sequence"/>
</dbReference>
<gene>
    <name evidence="1" type="ORF">IAA93_06045</name>
</gene>
<organism evidence="1 2">
    <name type="scientific">Candidatus Avibacteroides avistercoris</name>
    <dbReference type="NCBI Taxonomy" id="2840690"/>
    <lineage>
        <taxon>Bacteria</taxon>
        <taxon>Pseudomonadati</taxon>
        <taxon>Bacteroidota</taxon>
        <taxon>Bacteroidia</taxon>
        <taxon>Bacteroidales</taxon>
        <taxon>Bacteroidaceae</taxon>
        <taxon>Bacteroidaceae incertae sedis</taxon>
        <taxon>Candidatus Avibacteroides</taxon>
    </lineage>
</organism>
<evidence type="ECO:0000313" key="2">
    <source>
        <dbReference type="Proteomes" id="UP000787625"/>
    </source>
</evidence>
<reference evidence="1" key="2">
    <citation type="submission" date="2021-04" db="EMBL/GenBank/DDBJ databases">
        <authorList>
            <person name="Gilroy R."/>
        </authorList>
    </citation>
    <scope>NUCLEOTIDE SEQUENCE</scope>
    <source>
        <strain evidence="1">MalCec1-1739</strain>
    </source>
</reference>
<proteinExistence type="predicted"/>
<protein>
    <submittedName>
        <fullName evidence="1">Uncharacterized protein</fullName>
    </submittedName>
</protein>
<name>A0A9D2UIY6_9BACT</name>
<dbReference type="AlphaFoldDB" id="A0A9D2UIY6"/>
<reference evidence="1" key="1">
    <citation type="journal article" date="2021" name="PeerJ">
        <title>Extensive microbial diversity within the chicken gut microbiome revealed by metagenomics and culture.</title>
        <authorList>
            <person name="Gilroy R."/>
            <person name="Ravi A."/>
            <person name="Getino M."/>
            <person name="Pursley I."/>
            <person name="Horton D.L."/>
            <person name="Alikhan N.F."/>
            <person name="Baker D."/>
            <person name="Gharbi K."/>
            <person name="Hall N."/>
            <person name="Watson M."/>
            <person name="Adriaenssens E.M."/>
            <person name="Foster-Nyarko E."/>
            <person name="Jarju S."/>
            <person name="Secka A."/>
            <person name="Antonio M."/>
            <person name="Oren A."/>
            <person name="Chaudhuri R.R."/>
            <person name="La Ragione R."/>
            <person name="Hildebrand F."/>
            <person name="Pallen M.J."/>
        </authorList>
    </citation>
    <scope>NUCLEOTIDE SEQUENCE</scope>
    <source>
        <strain evidence="1">MalCec1-1739</strain>
    </source>
</reference>
<dbReference type="PROSITE" id="PS51257">
    <property type="entry name" value="PROKAR_LIPOPROTEIN"/>
    <property type="match status" value="1"/>
</dbReference>
<evidence type="ECO:0000313" key="1">
    <source>
        <dbReference type="EMBL" id="HJD53267.1"/>
    </source>
</evidence>